<evidence type="ECO:0000256" key="8">
    <source>
        <dbReference type="ARBA" id="ARBA00022990"/>
    </source>
</evidence>
<evidence type="ECO:0000313" key="14">
    <source>
        <dbReference type="EMBL" id="KAF4673475.1"/>
    </source>
</evidence>
<keyword evidence="7" id="KW-0832">Ubl conjugation</keyword>
<comment type="subunit">
    <text evidence="13">Subunit of dynactin, a multiprotein complex part of a tripartite complex with dynein and a adapter, such as BICDL1, BICD2 or HOOK3. The dynactin complex is built around ACTR1A/ACTB filament and consists of an actin-related filament composed of a shoulder domain, a pointed end and a barbed end. Its length is defined by its flexible shoulder domain. The soulder is composed of 2 DCTN1 subunits, 4 DCTN2 and 2 DCTN3. The 4 DCNT2 (via N-terminus) bind the ACTR1A filament and act as molecular rulers to determine the length. The pointed end is important for binding dynein-dynactin cargo adapters. Consists of 4 subunits: ACTR10, DCNT4, DCTN5 and DCTN6. The barbed end is composed of a CAPZA1:CAPZB heterodimers, which binds ACTR1A/ACTB filament and dynactin and stabilizes dynactin. Interacts with ATP7B, but not ATP7A, in a copper-dependent manner. Interacts with ANK2; this interaction is required for localization at costameres. Interacts with N4BP2L1.</text>
</comment>
<comment type="caution">
    <text evidence="14">The sequence shown here is derived from an EMBL/GenBank/DDBJ whole genome shotgun (WGS) entry which is preliminary data.</text>
</comment>
<evidence type="ECO:0000256" key="12">
    <source>
        <dbReference type="ARBA" id="ARBA00034864"/>
    </source>
</evidence>
<evidence type="ECO:0000256" key="10">
    <source>
        <dbReference type="ARBA" id="ARBA00023212"/>
    </source>
</evidence>
<dbReference type="GO" id="GO:0005813">
    <property type="term" value="C:centrosome"/>
    <property type="evidence" value="ECO:0007669"/>
    <property type="project" value="UniProtKB-SubCell"/>
</dbReference>
<evidence type="ECO:0000256" key="11">
    <source>
        <dbReference type="ARBA" id="ARBA00034776"/>
    </source>
</evidence>
<dbReference type="AlphaFoldDB" id="A0A7J6MPH2"/>
<protein>
    <recommendedName>
        <fullName evidence="12">Dynactin subunit 4</fullName>
    </recommendedName>
</protein>
<evidence type="ECO:0000256" key="9">
    <source>
        <dbReference type="ARBA" id="ARBA00023054"/>
    </source>
</evidence>
<evidence type="ECO:0000256" key="7">
    <source>
        <dbReference type="ARBA" id="ARBA00022843"/>
    </source>
</evidence>
<keyword evidence="15" id="KW-1185">Reference proteome</keyword>
<name>A0A7J6MPH2_PERCH</name>
<evidence type="ECO:0000256" key="3">
    <source>
        <dbReference type="ARBA" id="ARBA00004657"/>
    </source>
</evidence>
<dbReference type="InterPro" id="IPR008603">
    <property type="entry name" value="DCTN4"/>
</dbReference>
<gene>
    <name evidence="14" type="ORF">FOL47_010528</name>
</gene>
<comment type="subcellular location">
    <subcellularLocation>
        <location evidence="1">Cytoplasm</location>
        <location evidence="1">Cytoskeleton</location>
        <location evidence="1">Microtubule organizing center</location>
        <location evidence="1">Centrosome</location>
    </subcellularLocation>
    <subcellularLocation>
        <location evidence="2">Cytoplasm</location>
        <location evidence="2">Cytoskeleton</location>
        <location evidence="2">Stress fiber</location>
    </subcellularLocation>
    <subcellularLocation>
        <location evidence="3">Cytoplasm</location>
        <location evidence="3">Myofibril</location>
    </subcellularLocation>
</comment>
<proteinExistence type="inferred from homology"/>
<organism evidence="14 15">
    <name type="scientific">Perkinsus chesapeaki</name>
    <name type="common">Clam parasite</name>
    <name type="synonym">Perkinsus andrewsi</name>
    <dbReference type="NCBI Taxonomy" id="330153"/>
    <lineage>
        <taxon>Eukaryota</taxon>
        <taxon>Sar</taxon>
        <taxon>Alveolata</taxon>
        <taxon>Perkinsozoa</taxon>
        <taxon>Perkinsea</taxon>
        <taxon>Perkinsida</taxon>
        <taxon>Perkinsidae</taxon>
        <taxon>Perkinsus</taxon>
    </lineage>
</organism>
<keyword evidence="6" id="KW-0597">Phosphoprotein</keyword>
<evidence type="ECO:0000256" key="2">
    <source>
        <dbReference type="ARBA" id="ARBA00004529"/>
    </source>
</evidence>
<dbReference type="EMBL" id="JAAPAO010000082">
    <property type="protein sequence ID" value="KAF4673475.1"/>
    <property type="molecule type" value="Genomic_DNA"/>
</dbReference>
<evidence type="ECO:0000313" key="15">
    <source>
        <dbReference type="Proteomes" id="UP000591131"/>
    </source>
</evidence>
<keyword evidence="4" id="KW-0963">Cytoplasm</keyword>
<dbReference type="OrthoDB" id="283815at2759"/>
<keyword evidence="8" id="KW-0007">Acetylation</keyword>
<keyword evidence="5" id="KW-1017">Isopeptide bond</keyword>
<evidence type="ECO:0000256" key="4">
    <source>
        <dbReference type="ARBA" id="ARBA00022490"/>
    </source>
</evidence>
<evidence type="ECO:0000256" key="5">
    <source>
        <dbReference type="ARBA" id="ARBA00022499"/>
    </source>
</evidence>
<evidence type="ECO:0000256" key="6">
    <source>
        <dbReference type="ARBA" id="ARBA00022553"/>
    </source>
</evidence>
<keyword evidence="10" id="KW-0206">Cytoskeleton</keyword>
<dbReference type="PANTHER" id="PTHR13034">
    <property type="entry name" value="DYNACTIN P62 SUBUNIT"/>
    <property type="match status" value="1"/>
</dbReference>
<dbReference type="Proteomes" id="UP000591131">
    <property type="component" value="Unassembled WGS sequence"/>
</dbReference>
<comment type="similarity">
    <text evidence="11">Belongs to the dynactin subunit 4 family.</text>
</comment>
<dbReference type="GO" id="GO:0005869">
    <property type="term" value="C:dynactin complex"/>
    <property type="evidence" value="ECO:0007669"/>
    <property type="project" value="InterPro"/>
</dbReference>
<evidence type="ECO:0000256" key="13">
    <source>
        <dbReference type="ARBA" id="ARBA00093507"/>
    </source>
</evidence>
<reference evidence="14 15" key="1">
    <citation type="submission" date="2020-04" db="EMBL/GenBank/DDBJ databases">
        <title>Perkinsus chesapeaki whole genome sequence.</title>
        <authorList>
            <person name="Bogema D.R."/>
        </authorList>
    </citation>
    <scope>NUCLEOTIDE SEQUENCE [LARGE SCALE GENOMIC DNA]</scope>
    <source>
        <strain evidence="14">ATCC PRA-425</strain>
    </source>
</reference>
<dbReference type="PANTHER" id="PTHR13034:SF2">
    <property type="entry name" value="DYNACTIN SUBUNIT 4"/>
    <property type="match status" value="1"/>
</dbReference>
<sequence length="559" mass="62815">MSSKTYPKVDYYNSCRGYLKNLLNDDDDVGVRYITGWRRQQGSEHARDDEGEVNCIRPVEEWRSEHSIYELFACSKCNSLVSPYEIDEEVVSYYCPSCLDVLPQSAVTATEEQLESKDKLFELACSSGCSYRSSIVALIESSPEALLNKARNDNDNAFGAWMREVLPVYRERCLKTTEVSSSRRSSVGRSSGWRFVGGCVTWSIEGHGNDDELLRMACRVWLYSGLMPCFCYRAVRHARSSSSSSSSSWTLEDLETKVARATGPEGDFIRDGLPLCKNEDSNVSVLFTNGVTVEELKERKEASQLAMPTPLRCPLASRRSYRHAAECKRLLLKCQILPDHNQPYPMRAYASDSVPLCALRDISGGVRPTMRPDDETLDFYLTLRNPRAEPMEVHFDTRLGDKYLTYMLPPYHSNWPGEMSQFKARHSETLPNLRFITNPFTVVIGGSDVDLSESEIMPSNENPPELVQAQRHRAAVKLSVRKAAISGVSLDEVEKSPLREGLSRVSLKAHPPTHKHWQALLRLRVSSSPPGDPSAVDGEGGMELLLRIRLGKIEHAEDG</sequence>
<keyword evidence="9" id="KW-0175">Coiled coil</keyword>
<accession>A0A7J6MPH2</accession>
<dbReference type="GO" id="GO:0001725">
    <property type="term" value="C:stress fiber"/>
    <property type="evidence" value="ECO:0007669"/>
    <property type="project" value="UniProtKB-SubCell"/>
</dbReference>
<evidence type="ECO:0000256" key="1">
    <source>
        <dbReference type="ARBA" id="ARBA00004300"/>
    </source>
</evidence>